<dbReference type="GO" id="GO:0006082">
    <property type="term" value="P:organic acid metabolic process"/>
    <property type="evidence" value="ECO:0007669"/>
    <property type="project" value="TreeGrafter"/>
</dbReference>
<dbReference type="GO" id="GO:0006805">
    <property type="term" value="P:xenobiotic metabolic process"/>
    <property type="evidence" value="ECO:0007669"/>
    <property type="project" value="TreeGrafter"/>
</dbReference>
<dbReference type="GO" id="GO:0005737">
    <property type="term" value="C:cytoplasm"/>
    <property type="evidence" value="ECO:0007669"/>
    <property type="project" value="TreeGrafter"/>
</dbReference>
<evidence type="ECO:0000256" key="2">
    <source>
        <dbReference type="ARBA" id="ARBA00022723"/>
    </source>
</evidence>
<sequence length="323" mass="37254">MLEVNTLLETIETDLSSTNGEAMKTTGYSLSPLINVAVGSVINQLVFGFRFIKESHNHFYAMNKVIDAHNRGLGHSITSVVLTLPWLRHFPLFSYYFDQFDIRLGQLYQYFDEQIRSTIERRKKEAQSNFVRDEEDTYFVDAFVKEIEQRKTLDQGQEDQYFNIKSLRGLCVDLFIAGQETSSNTLNFLVLYMMVFPEVQTKLQEELDRVIGDNEDGSKRICLADKSKLPYTNAVINETQRFCNLLPINLIHRTTKDVDCGGYRIAKGTKIVPMISSVLYDEKIFTEPQKFMPERFIENGQLKKCEELIPFRLANGSVWGITS</sequence>
<dbReference type="PANTHER" id="PTHR24300">
    <property type="entry name" value="CYTOCHROME P450 508A4-RELATED"/>
    <property type="match status" value="1"/>
</dbReference>
<dbReference type="Gene3D" id="1.10.630.10">
    <property type="entry name" value="Cytochrome P450"/>
    <property type="match status" value="1"/>
</dbReference>
<dbReference type="InterPro" id="IPR036396">
    <property type="entry name" value="Cyt_P450_sf"/>
</dbReference>
<dbReference type="Pfam" id="PF00067">
    <property type="entry name" value="p450"/>
    <property type="match status" value="1"/>
</dbReference>
<dbReference type="InterPro" id="IPR050182">
    <property type="entry name" value="Cytochrome_P450_fam2"/>
</dbReference>
<proteinExistence type="inferred from homology"/>
<dbReference type="PANTHER" id="PTHR24300:SF369">
    <property type="entry name" value="CYTOCHROME P450 FAMILY"/>
    <property type="match status" value="1"/>
</dbReference>
<evidence type="ECO:0000256" key="1">
    <source>
        <dbReference type="ARBA" id="ARBA00010617"/>
    </source>
</evidence>
<evidence type="ECO:0000313" key="5">
    <source>
        <dbReference type="Proteomes" id="UP000887574"/>
    </source>
</evidence>
<comment type="similarity">
    <text evidence="1">Belongs to the cytochrome P450 family.</text>
</comment>
<dbReference type="InterPro" id="IPR001128">
    <property type="entry name" value="Cyt_P450"/>
</dbReference>
<keyword evidence="2" id="KW-0479">Metal-binding</keyword>
<dbReference type="WBParaSite" id="jg1085">
    <property type="protein sequence ID" value="jg1085"/>
    <property type="gene ID" value="jg1085"/>
</dbReference>
<keyword evidence="4" id="KW-0560">Oxidoreductase</keyword>
<dbReference type="AlphaFoldDB" id="A0A915CNF3"/>
<dbReference type="GO" id="GO:0020037">
    <property type="term" value="F:heme binding"/>
    <property type="evidence" value="ECO:0007669"/>
    <property type="project" value="InterPro"/>
</dbReference>
<dbReference type="SUPFAM" id="SSF48264">
    <property type="entry name" value="Cytochrome P450"/>
    <property type="match status" value="1"/>
</dbReference>
<evidence type="ECO:0000313" key="6">
    <source>
        <dbReference type="WBParaSite" id="jg1085"/>
    </source>
</evidence>
<accession>A0A915CNF3</accession>
<evidence type="ECO:0000256" key="4">
    <source>
        <dbReference type="ARBA" id="ARBA00023033"/>
    </source>
</evidence>
<dbReference type="GO" id="GO:0016712">
    <property type="term" value="F:oxidoreductase activity, acting on paired donors, with incorporation or reduction of molecular oxygen, reduced flavin or flavoprotein as one donor, and incorporation of one atom of oxygen"/>
    <property type="evidence" value="ECO:0007669"/>
    <property type="project" value="TreeGrafter"/>
</dbReference>
<organism evidence="5 6">
    <name type="scientific">Ditylenchus dipsaci</name>
    <dbReference type="NCBI Taxonomy" id="166011"/>
    <lineage>
        <taxon>Eukaryota</taxon>
        <taxon>Metazoa</taxon>
        <taxon>Ecdysozoa</taxon>
        <taxon>Nematoda</taxon>
        <taxon>Chromadorea</taxon>
        <taxon>Rhabditida</taxon>
        <taxon>Tylenchina</taxon>
        <taxon>Tylenchomorpha</taxon>
        <taxon>Sphaerularioidea</taxon>
        <taxon>Anguinidae</taxon>
        <taxon>Anguininae</taxon>
        <taxon>Ditylenchus</taxon>
    </lineage>
</organism>
<keyword evidence="4" id="KW-0503">Monooxygenase</keyword>
<reference evidence="6" key="1">
    <citation type="submission" date="2022-11" db="UniProtKB">
        <authorList>
            <consortium name="WormBaseParasite"/>
        </authorList>
    </citation>
    <scope>IDENTIFICATION</scope>
</reference>
<evidence type="ECO:0000256" key="3">
    <source>
        <dbReference type="ARBA" id="ARBA00023004"/>
    </source>
</evidence>
<dbReference type="Proteomes" id="UP000887574">
    <property type="component" value="Unplaced"/>
</dbReference>
<name>A0A915CNF3_9BILA</name>
<keyword evidence="3" id="KW-0408">Iron</keyword>
<dbReference type="PRINTS" id="PR00463">
    <property type="entry name" value="EP450I"/>
</dbReference>
<dbReference type="GO" id="GO:0005506">
    <property type="term" value="F:iron ion binding"/>
    <property type="evidence" value="ECO:0007669"/>
    <property type="project" value="InterPro"/>
</dbReference>
<dbReference type="InterPro" id="IPR002401">
    <property type="entry name" value="Cyt_P450_E_grp-I"/>
</dbReference>
<protein>
    <submittedName>
        <fullName evidence="6">Cytochrome P450</fullName>
    </submittedName>
</protein>
<keyword evidence="5" id="KW-1185">Reference proteome</keyword>